<dbReference type="EMBL" id="HACG01023705">
    <property type="protein sequence ID" value="CEK70570.1"/>
    <property type="molecule type" value="Transcribed_RNA"/>
</dbReference>
<dbReference type="AlphaFoldDB" id="A0A0B6ZS54"/>
<feature type="non-terminal residue" evidence="1">
    <location>
        <position position="1"/>
    </location>
</feature>
<evidence type="ECO:0000313" key="1">
    <source>
        <dbReference type="EMBL" id="CEK70570.1"/>
    </source>
</evidence>
<reference evidence="1" key="1">
    <citation type="submission" date="2014-12" db="EMBL/GenBank/DDBJ databases">
        <title>Insight into the proteome of Arion vulgaris.</title>
        <authorList>
            <person name="Aradska J."/>
            <person name="Bulat T."/>
            <person name="Smidak R."/>
            <person name="Sarate P."/>
            <person name="Gangsoo J."/>
            <person name="Sialana F."/>
            <person name="Bilban M."/>
            <person name="Lubec G."/>
        </authorList>
    </citation>
    <scope>NUCLEOTIDE SEQUENCE</scope>
    <source>
        <tissue evidence="1">Skin</tissue>
    </source>
</reference>
<name>A0A0B6ZS54_9EUPU</name>
<protein>
    <submittedName>
        <fullName evidence="1">Uncharacterized protein</fullName>
    </submittedName>
</protein>
<proteinExistence type="predicted"/>
<accession>A0A0B6ZS54</accession>
<organism evidence="1">
    <name type="scientific">Arion vulgaris</name>
    <dbReference type="NCBI Taxonomy" id="1028688"/>
    <lineage>
        <taxon>Eukaryota</taxon>
        <taxon>Metazoa</taxon>
        <taxon>Spiralia</taxon>
        <taxon>Lophotrochozoa</taxon>
        <taxon>Mollusca</taxon>
        <taxon>Gastropoda</taxon>
        <taxon>Heterobranchia</taxon>
        <taxon>Euthyneura</taxon>
        <taxon>Panpulmonata</taxon>
        <taxon>Eupulmonata</taxon>
        <taxon>Stylommatophora</taxon>
        <taxon>Helicina</taxon>
        <taxon>Arionoidea</taxon>
        <taxon>Arionidae</taxon>
        <taxon>Arion</taxon>
    </lineage>
</organism>
<sequence>ISWNPQGKQKREKFRNTWKGGLETEINDIQKSWKELEKIVKESWIWHVLVESLCPNQGYKDTTESEKDNSSLCKFRIYSVDISYHLQLAQLIKLSKNILQNSAAAIDAVLGDI</sequence>
<gene>
    <name evidence="1" type="primary">ORF74703</name>
</gene>